<dbReference type="Proteomes" id="UP001165122">
    <property type="component" value="Unassembled WGS sequence"/>
</dbReference>
<dbReference type="EMBL" id="BRXW01000753">
    <property type="protein sequence ID" value="GMH76293.1"/>
    <property type="molecule type" value="Genomic_DNA"/>
</dbReference>
<gene>
    <name evidence="1" type="ORF">TrLO_g11619</name>
</gene>
<sequence length="130" mass="15151">MQRWSLSGTEFYATNISQSQTTNTDLFCLQLLDFMQNDTLLIMRMVSQEWKEELDYFIESQTKEEDNIRLIVHNGKDLSVNFISDIEGYVLDEEPYEVLRVIFFLNVPRIGAYACTRAEKLIVVDIPEGV</sequence>
<proteinExistence type="predicted"/>
<reference evidence="2" key="1">
    <citation type="journal article" date="2023" name="Commun. Biol.">
        <title>Genome analysis of Parmales, the sister group of diatoms, reveals the evolutionary specialization of diatoms from phago-mixotrophs to photoautotrophs.</title>
        <authorList>
            <person name="Ban H."/>
            <person name="Sato S."/>
            <person name="Yoshikawa S."/>
            <person name="Yamada K."/>
            <person name="Nakamura Y."/>
            <person name="Ichinomiya M."/>
            <person name="Sato N."/>
            <person name="Blanc-Mathieu R."/>
            <person name="Endo H."/>
            <person name="Kuwata A."/>
            <person name="Ogata H."/>
        </authorList>
    </citation>
    <scope>NUCLEOTIDE SEQUENCE [LARGE SCALE GENOMIC DNA]</scope>
    <source>
        <strain evidence="2">NIES 3700</strain>
    </source>
</reference>
<keyword evidence="2" id="KW-1185">Reference proteome</keyword>
<name>A0A9W7EEX9_9STRA</name>
<accession>A0A9W7EEX9</accession>
<organism evidence="1 2">
    <name type="scientific">Triparma laevis f. longispina</name>
    <dbReference type="NCBI Taxonomy" id="1714387"/>
    <lineage>
        <taxon>Eukaryota</taxon>
        <taxon>Sar</taxon>
        <taxon>Stramenopiles</taxon>
        <taxon>Ochrophyta</taxon>
        <taxon>Bolidophyceae</taxon>
        <taxon>Parmales</taxon>
        <taxon>Triparmaceae</taxon>
        <taxon>Triparma</taxon>
    </lineage>
</organism>
<evidence type="ECO:0000313" key="1">
    <source>
        <dbReference type="EMBL" id="GMH76293.1"/>
    </source>
</evidence>
<evidence type="ECO:0000313" key="2">
    <source>
        <dbReference type="Proteomes" id="UP001165122"/>
    </source>
</evidence>
<dbReference type="OrthoDB" id="676979at2759"/>
<protein>
    <submittedName>
        <fullName evidence="1">Uncharacterized protein</fullName>
    </submittedName>
</protein>
<comment type="caution">
    <text evidence="1">The sequence shown here is derived from an EMBL/GenBank/DDBJ whole genome shotgun (WGS) entry which is preliminary data.</text>
</comment>
<dbReference type="AlphaFoldDB" id="A0A9W7EEX9"/>